<dbReference type="GO" id="GO:0047134">
    <property type="term" value="F:protein-disulfide reductase [NAD(P)H] activity"/>
    <property type="evidence" value="ECO:0007669"/>
    <property type="project" value="InterPro"/>
</dbReference>
<dbReference type="GO" id="GO:0005829">
    <property type="term" value="C:cytosol"/>
    <property type="evidence" value="ECO:0007669"/>
    <property type="project" value="TreeGrafter"/>
</dbReference>
<dbReference type="AlphaFoldDB" id="A0AAV8VWX1"/>
<feature type="domain" description="Thioredoxin" evidence="3">
    <location>
        <begin position="7"/>
        <end position="120"/>
    </location>
</feature>
<dbReference type="InterPro" id="IPR036249">
    <property type="entry name" value="Thioredoxin-like_sf"/>
</dbReference>
<dbReference type="Proteomes" id="UP001159042">
    <property type="component" value="Unassembled WGS sequence"/>
</dbReference>
<dbReference type="InterPro" id="IPR045108">
    <property type="entry name" value="TXNDC17-like"/>
</dbReference>
<dbReference type="EMBL" id="JANEYG010000024">
    <property type="protein sequence ID" value="KAJ8918645.1"/>
    <property type="molecule type" value="Genomic_DNA"/>
</dbReference>
<comment type="caution">
    <text evidence="4">The sequence shown here is derived from an EMBL/GenBank/DDBJ whole genome shotgun (WGS) entry which is preliminary data.</text>
</comment>
<comment type="similarity">
    <text evidence="1">Belongs to the thioredoxin family.</text>
</comment>
<accession>A0AAV8VWX1</accession>
<sequence>MVKKHHVEGYENFCKFIKELDSEGQVVYVYFCGSKLENGESWCDDCQRAKPVIQKELENADPNAHFVYVEVGGKILIALFRKDPKTKLLVLPTIIKWKCPQRLEGDQCEKPELVNLLFTEED</sequence>
<reference evidence="4 5" key="1">
    <citation type="journal article" date="2023" name="Insect Mol. Biol.">
        <title>Genome sequencing provides insights into the evolution of gene families encoding plant cell wall-degrading enzymes in longhorned beetles.</title>
        <authorList>
            <person name="Shin N.R."/>
            <person name="Okamura Y."/>
            <person name="Kirsch R."/>
            <person name="Pauchet Y."/>
        </authorList>
    </citation>
    <scope>NUCLEOTIDE SEQUENCE [LARGE SCALE GENOMIC DNA]</scope>
    <source>
        <strain evidence="4">EAD_L_NR</strain>
    </source>
</reference>
<evidence type="ECO:0000313" key="5">
    <source>
        <dbReference type="Proteomes" id="UP001159042"/>
    </source>
</evidence>
<keyword evidence="5" id="KW-1185">Reference proteome</keyword>
<dbReference type="Pfam" id="PF06110">
    <property type="entry name" value="TXD17-like_Trx"/>
    <property type="match status" value="1"/>
</dbReference>
<evidence type="ECO:0000256" key="2">
    <source>
        <dbReference type="ARBA" id="ARBA00016949"/>
    </source>
</evidence>
<dbReference type="SUPFAM" id="SSF52833">
    <property type="entry name" value="Thioredoxin-like"/>
    <property type="match status" value="1"/>
</dbReference>
<dbReference type="Gene3D" id="3.40.30.10">
    <property type="entry name" value="Glutaredoxin"/>
    <property type="match status" value="1"/>
</dbReference>
<organism evidence="4 5">
    <name type="scientific">Exocentrus adspersus</name>
    <dbReference type="NCBI Taxonomy" id="1586481"/>
    <lineage>
        <taxon>Eukaryota</taxon>
        <taxon>Metazoa</taxon>
        <taxon>Ecdysozoa</taxon>
        <taxon>Arthropoda</taxon>
        <taxon>Hexapoda</taxon>
        <taxon>Insecta</taxon>
        <taxon>Pterygota</taxon>
        <taxon>Neoptera</taxon>
        <taxon>Endopterygota</taxon>
        <taxon>Coleoptera</taxon>
        <taxon>Polyphaga</taxon>
        <taxon>Cucujiformia</taxon>
        <taxon>Chrysomeloidea</taxon>
        <taxon>Cerambycidae</taxon>
        <taxon>Lamiinae</taxon>
        <taxon>Acanthocinini</taxon>
        <taxon>Exocentrus</taxon>
    </lineage>
</organism>
<gene>
    <name evidence="4" type="ORF">NQ315_013151</name>
</gene>
<dbReference type="PANTHER" id="PTHR12452:SF0">
    <property type="entry name" value="THIOREDOXIN DOMAIN-CONTAINING PROTEIN 17"/>
    <property type="match status" value="1"/>
</dbReference>
<proteinExistence type="inferred from homology"/>
<evidence type="ECO:0000259" key="3">
    <source>
        <dbReference type="Pfam" id="PF06110"/>
    </source>
</evidence>
<evidence type="ECO:0000256" key="1">
    <source>
        <dbReference type="ARBA" id="ARBA00008987"/>
    </source>
</evidence>
<protein>
    <recommendedName>
        <fullName evidence="2">Thioredoxin domain-containing protein 17</fullName>
    </recommendedName>
</protein>
<evidence type="ECO:0000313" key="4">
    <source>
        <dbReference type="EMBL" id="KAJ8918645.1"/>
    </source>
</evidence>
<dbReference type="PANTHER" id="PTHR12452">
    <property type="entry name" value="42-9-9 PROTEIN-RELATED"/>
    <property type="match status" value="1"/>
</dbReference>
<dbReference type="InterPro" id="IPR010357">
    <property type="entry name" value="TXNDC17_dom"/>
</dbReference>
<name>A0AAV8VWX1_9CUCU</name>